<evidence type="ECO:0000256" key="1">
    <source>
        <dbReference type="SAM" id="MobiDB-lite"/>
    </source>
</evidence>
<feature type="compositionally biased region" description="Polar residues" evidence="1">
    <location>
        <begin position="1"/>
        <end position="15"/>
    </location>
</feature>
<gene>
    <name evidence="2" type="ORF">SCLCIDRAFT_293649</name>
</gene>
<name>A0A0C2ZZ58_9AGAM</name>
<dbReference type="HOGENOM" id="CLU_2051017_0_0_1"/>
<reference evidence="3" key="2">
    <citation type="submission" date="2015-01" db="EMBL/GenBank/DDBJ databases">
        <title>Evolutionary Origins and Diversification of the Mycorrhizal Mutualists.</title>
        <authorList>
            <consortium name="DOE Joint Genome Institute"/>
            <consortium name="Mycorrhizal Genomics Consortium"/>
            <person name="Kohler A."/>
            <person name="Kuo A."/>
            <person name="Nagy L.G."/>
            <person name="Floudas D."/>
            <person name="Copeland A."/>
            <person name="Barry K.W."/>
            <person name="Cichocki N."/>
            <person name="Veneault-Fourrey C."/>
            <person name="LaButti K."/>
            <person name="Lindquist E.A."/>
            <person name="Lipzen A."/>
            <person name="Lundell T."/>
            <person name="Morin E."/>
            <person name="Murat C."/>
            <person name="Riley R."/>
            <person name="Ohm R."/>
            <person name="Sun H."/>
            <person name="Tunlid A."/>
            <person name="Henrissat B."/>
            <person name="Grigoriev I.V."/>
            <person name="Hibbett D.S."/>
            <person name="Martin F."/>
        </authorList>
    </citation>
    <scope>NUCLEOTIDE SEQUENCE [LARGE SCALE GENOMIC DNA]</scope>
    <source>
        <strain evidence="3">Foug A</strain>
    </source>
</reference>
<feature type="compositionally biased region" description="Basic and acidic residues" evidence="1">
    <location>
        <begin position="92"/>
        <end position="104"/>
    </location>
</feature>
<feature type="region of interest" description="Disordered" evidence="1">
    <location>
        <begin position="77"/>
        <end position="120"/>
    </location>
</feature>
<organism evidence="2 3">
    <name type="scientific">Scleroderma citrinum Foug A</name>
    <dbReference type="NCBI Taxonomy" id="1036808"/>
    <lineage>
        <taxon>Eukaryota</taxon>
        <taxon>Fungi</taxon>
        <taxon>Dikarya</taxon>
        <taxon>Basidiomycota</taxon>
        <taxon>Agaricomycotina</taxon>
        <taxon>Agaricomycetes</taxon>
        <taxon>Agaricomycetidae</taxon>
        <taxon>Boletales</taxon>
        <taxon>Sclerodermatineae</taxon>
        <taxon>Sclerodermataceae</taxon>
        <taxon>Scleroderma</taxon>
    </lineage>
</organism>
<protein>
    <submittedName>
        <fullName evidence="2">Uncharacterized protein</fullName>
    </submittedName>
</protein>
<accession>A0A0C2ZZ58</accession>
<feature type="compositionally biased region" description="Polar residues" evidence="1">
    <location>
        <begin position="106"/>
        <end position="120"/>
    </location>
</feature>
<dbReference type="Proteomes" id="UP000053989">
    <property type="component" value="Unassembled WGS sequence"/>
</dbReference>
<keyword evidence="3" id="KW-1185">Reference proteome</keyword>
<sequence>MLDKGQQLSKSSIQRMSLKPKRGGLGPEYICMGALQRETAVHGTLSIFNSQGQSDPLPSDKPAACRHRLMTEGYGRLYDVPKATEPRFSGTAREETRATRERLARSSPTNTFNTNDGCKN</sequence>
<evidence type="ECO:0000313" key="2">
    <source>
        <dbReference type="EMBL" id="KIM66693.1"/>
    </source>
</evidence>
<dbReference type="EMBL" id="KN822016">
    <property type="protein sequence ID" value="KIM66693.1"/>
    <property type="molecule type" value="Genomic_DNA"/>
</dbReference>
<feature type="region of interest" description="Disordered" evidence="1">
    <location>
        <begin position="1"/>
        <end position="24"/>
    </location>
</feature>
<dbReference type="AlphaFoldDB" id="A0A0C2ZZ58"/>
<proteinExistence type="predicted"/>
<reference evidence="2 3" key="1">
    <citation type="submission" date="2014-04" db="EMBL/GenBank/DDBJ databases">
        <authorList>
            <consortium name="DOE Joint Genome Institute"/>
            <person name="Kuo A."/>
            <person name="Kohler A."/>
            <person name="Nagy L.G."/>
            <person name="Floudas D."/>
            <person name="Copeland A."/>
            <person name="Barry K.W."/>
            <person name="Cichocki N."/>
            <person name="Veneault-Fourrey C."/>
            <person name="LaButti K."/>
            <person name="Lindquist E.A."/>
            <person name="Lipzen A."/>
            <person name="Lundell T."/>
            <person name="Morin E."/>
            <person name="Murat C."/>
            <person name="Sun H."/>
            <person name="Tunlid A."/>
            <person name="Henrissat B."/>
            <person name="Grigoriev I.V."/>
            <person name="Hibbett D.S."/>
            <person name="Martin F."/>
            <person name="Nordberg H.P."/>
            <person name="Cantor M.N."/>
            <person name="Hua S.X."/>
        </authorList>
    </citation>
    <scope>NUCLEOTIDE SEQUENCE [LARGE SCALE GENOMIC DNA]</scope>
    <source>
        <strain evidence="2 3">Foug A</strain>
    </source>
</reference>
<dbReference type="InParanoid" id="A0A0C2ZZ58"/>
<evidence type="ECO:0000313" key="3">
    <source>
        <dbReference type="Proteomes" id="UP000053989"/>
    </source>
</evidence>